<evidence type="ECO:0000313" key="3">
    <source>
        <dbReference type="EnsemblMetazoa" id="SMAR013438-PA"/>
    </source>
</evidence>
<dbReference type="AlphaFoldDB" id="T1JHV7"/>
<accession>T1JHV7</accession>
<evidence type="ECO:0000256" key="1">
    <source>
        <dbReference type="SAM" id="MobiDB-lite"/>
    </source>
</evidence>
<dbReference type="EMBL" id="JH431735">
    <property type="status" value="NOT_ANNOTATED_CDS"/>
    <property type="molecule type" value="Genomic_DNA"/>
</dbReference>
<evidence type="ECO:0000313" key="4">
    <source>
        <dbReference type="Proteomes" id="UP000014500"/>
    </source>
</evidence>
<feature type="region of interest" description="Disordered" evidence="1">
    <location>
        <begin position="292"/>
        <end position="315"/>
    </location>
</feature>
<keyword evidence="4" id="KW-1185">Reference proteome</keyword>
<name>T1JHV7_STRMM</name>
<organism evidence="3 4">
    <name type="scientific">Strigamia maritima</name>
    <name type="common">European centipede</name>
    <name type="synonym">Geophilus maritimus</name>
    <dbReference type="NCBI Taxonomy" id="126957"/>
    <lineage>
        <taxon>Eukaryota</taxon>
        <taxon>Metazoa</taxon>
        <taxon>Ecdysozoa</taxon>
        <taxon>Arthropoda</taxon>
        <taxon>Myriapoda</taxon>
        <taxon>Chilopoda</taxon>
        <taxon>Pleurostigmophora</taxon>
        <taxon>Geophilomorpha</taxon>
        <taxon>Linotaeniidae</taxon>
        <taxon>Strigamia</taxon>
    </lineage>
</organism>
<evidence type="ECO:0000259" key="2">
    <source>
        <dbReference type="Pfam" id="PF15391"/>
    </source>
</evidence>
<dbReference type="HOGENOM" id="CLU_629026_0_0_1"/>
<proteinExistence type="predicted"/>
<dbReference type="Pfam" id="PF15391">
    <property type="entry name" value="DUF4614"/>
    <property type="match status" value="1"/>
</dbReference>
<dbReference type="EnsemblMetazoa" id="SMAR013438-RA">
    <property type="protein sequence ID" value="SMAR013438-PA"/>
    <property type="gene ID" value="SMAR013438"/>
</dbReference>
<sequence>MGDRLRKLLDRATAQVKRSGNVKTVKFSEEKEIYFDKIDESEILNELPVEKISFKGNEIDKKIKQTTDNENDEIKAYLSQLSRKTRPEVVENENKDKNIQSDISDLSSLIIEQEIGRKGVSKYTSDRDNNSNLPVTALERVSHFEKKYLKSQPQKSRLLDTESDISFTDSFKNKNTLKDDESNAKNAPDLIDEIDENKSINDDISSILLEDLHFVDELPEFTPETEKPVEKSVLIDDTEEVESKISIIQTLSDAIKTITTSSTQSQLETDNQIETEDEISENLLQNVHLDLSEQQTSSETPTPQQSSPKTRKIDLKPEIRPLKPAKSSKSIAIQTNLDLIPRFTVEIEPYTPPLTLTNVLVSQGTLDAFTVTNPAMLALNAMMKEQMNFARTLFASRYNVYTQQMSSLQPDYHYTTWNDVIKDVARCRKGRMKKFG</sequence>
<feature type="domain" description="DUF4614" evidence="2">
    <location>
        <begin position="272"/>
        <end position="422"/>
    </location>
</feature>
<protein>
    <recommendedName>
        <fullName evidence="2">DUF4614 domain-containing protein</fullName>
    </recommendedName>
</protein>
<feature type="compositionally biased region" description="Low complexity" evidence="1">
    <location>
        <begin position="292"/>
        <end position="308"/>
    </location>
</feature>
<reference evidence="4" key="1">
    <citation type="submission" date="2011-05" db="EMBL/GenBank/DDBJ databases">
        <authorList>
            <person name="Richards S.R."/>
            <person name="Qu J."/>
            <person name="Jiang H."/>
            <person name="Jhangiani S.N."/>
            <person name="Agravi P."/>
            <person name="Goodspeed R."/>
            <person name="Gross S."/>
            <person name="Mandapat C."/>
            <person name="Jackson L."/>
            <person name="Mathew T."/>
            <person name="Pu L."/>
            <person name="Thornton R."/>
            <person name="Saada N."/>
            <person name="Wilczek-Boney K.B."/>
            <person name="Lee S."/>
            <person name="Kovar C."/>
            <person name="Wu Y."/>
            <person name="Scherer S.E."/>
            <person name="Worley K.C."/>
            <person name="Muzny D.M."/>
            <person name="Gibbs R."/>
        </authorList>
    </citation>
    <scope>NUCLEOTIDE SEQUENCE</scope>
    <source>
        <strain evidence="4">Brora</strain>
    </source>
</reference>
<dbReference type="Proteomes" id="UP000014500">
    <property type="component" value="Unassembled WGS sequence"/>
</dbReference>
<dbReference type="InterPro" id="IPR027884">
    <property type="entry name" value="DUF4614"/>
</dbReference>
<reference evidence="3" key="2">
    <citation type="submission" date="2015-02" db="UniProtKB">
        <authorList>
            <consortium name="EnsemblMetazoa"/>
        </authorList>
    </citation>
    <scope>IDENTIFICATION</scope>
</reference>